<dbReference type="InterPro" id="IPR021362">
    <property type="entry name" value="DUF2834"/>
</dbReference>
<dbReference type="AlphaFoldDB" id="A0A918VHR4"/>
<gene>
    <name evidence="2" type="ORF">GCM10008090_03980</name>
</gene>
<dbReference type="RefSeq" id="WP_229794074.1">
    <property type="nucleotide sequence ID" value="NZ_BMXA01000001.1"/>
</dbReference>
<reference evidence="2" key="1">
    <citation type="journal article" date="2014" name="Int. J. Syst. Evol. Microbiol.">
        <title>Complete genome sequence of Corynebacterium casei LMG S-19264T (=DSM 44701T), isolated from a smear-ripened cheese.</title>
        <authorList>
            <consortium name="US DOE Joint Genome Institute (JGI-PGF)"/>
            <person name="Walter F."/>
            <person name="Albersmeier A."/>
            <person name="Kalinowski J."/>
            <person name="Ruckert C."/>
        </authorList>
    </citation>
    <scope>NUCLEOTIDE SEQUENCE</scope>
    <source>
        <strain evidence="2">KCTC 12711</strain>
    </source>
</reference>
<dbReference type="EMBL" id="BMXA01000001">
    <property type="protein sequence ID" value="GGZ98643.1"/>
    <property type="molecule type" value="Genomic_DNA"/>
</dbReference>
<proteinExistence type="predicted"/>
<keyword evidence="3" id="KW-1185">Reference proteome</keyword>
<accession>A0A918VHR4</accession>
<dbReference type="Pfam" id="PF11196">
    <property type="entry name" value="DUF2834"/>
    <property type="match status" value="1"/>
</dbReference>
<name>A0A918VHR4_9GAMM</name>
<evidence type="ECO:0000313" key="3">
    <source>
        <dbReference type="Proteomes" id="UP000614811"/>
    </source>
</evidence>
<organism evidence="2 3">
    <name type="scientific">Arenicella chitinivorans</name>
    <dbReference type="NCBI Taxonomy" id="1329800"/>
    <lineage>
        <taxon>Bacteria</taxon>
        <taxon>Pseudomonadati</taxon>
        <taxon>Pseudomonadota</taxon>
        <taxon>Gammaproteobacteria</taxon>
        <taxon>Arenicellales</taxon>
        <taxon>Arenicellaceae</taxon>
        <taxon>Arenicella</taxon>
    </lineage>
</organism>
<evidence type="ECO:0000256" key="1">
    <source>
        <dbReference type="SAM" id="Phobius"/>
    </source>
</evidence>
<sequence>MSGMLSRRALAVLLLIPFSALSLYALMQAGYAGIWRYQFQSAAGWQVIADLVVACVLILVWLIPDAKRKGVTVWPFLILTATLGSFGPLFYLLIHGGQERAF</sequence>
<reference evidence="2" key="2">
    <citation type="submission" date="2020-09" db="EMBL/GenBank/DDBJ databases">
        <authorList>
            <person name="Sun Q."/>
            <person name="Kim S."/>
        </authorList>
    </citation>
    <scope>NUCLEOTIDE SEQUENCE</scope>
    <source>
        <strain evidence="2">KCTC 12711</strain>
    </source>
</reference>
<evidence type="ECO:0008006" key="4">
    <source>
        <dbReference type="Google" id="ProtNLM"/>
    </source>
</evidence>
<keyword evidence="1" id="KW-0472">Membrane</keyword>
<comment type="caution">
    <text evidence="2">The sequence shown here is derived from an EMBL/GenBank/DDBJ whole genome shotgun (WGS) entry which is preliminary data.</text>
</comment>
<keyword evidence="1" id="KW-1133">Transmembrane helix</keyword>
<keyword evidence="1" id="KW-0812">Transmembrane</keyword>
<feature type="transmembrane region" description="Helical" evidence="1">
    <location>
        <begin position="42"/>
        <end position="62"/>
    </location>
</feature>
<evidence type="ECO:0000313" key="2">
    <source>
        <dbReference type="EMBL" id="GGZ98643.1"/>
    </source>
</evidence>
<protein>
    <recommendedName>
        <fullName evidence="4">DUF2834 domain-containing protein</fullName>
    </recommendedName>
</protein>
<feature type="transmembrane region" description="Helical" evidence="1">
    <location>
        <begin position="74"/>
        <end position="94"/>
    </location>
</feature>
<dbReference type="Proteomes" id="UP000614811">
    <property type="component" value="Unassembled WGS sequence"/>
</dbReference>